<evidence type="ECO:0000313" key="12">
    <source>
        <dbReference type="EMBL" id="CCV66356.1"/>
    </source>
</evidence>
<dbReference type="GO" id="GO:0050660">
    <property type="term" value="F:flavin adenine dinucleotide binding"/>
    <property type="evidence" value="ECO:0007669"/>
    <property type="project" value="UniProtKB-UniRule"/>
</dbReference>
<accession>U4KPQ9</accession>
<dbReference type="NCBIfam" id="NF003739">
    <property type="entry name" value="PRK05335.1"/>
    <property type="match status" value="1"/>
</dbReference>
<dbReference type="Proteomes" id="UP000032737">
    <property type="component" value="Chromosome"/>
</dbReference>
<dbReference type="GO" id="GO:0002098">
    <property type="term" value="P:tRNA wobble uridine modification"/>
    <property type="evidence" value="ECO:0007669"/>
    <property type="project" value="TreeGrafter"/>
</dbReference>
<organism evidence="12 13">
    <name type="scientific">Acholeplasma brassicae</name>
    <dbReference type="NCBI Taxonomy" id="61635"/>
    <lineage>
        <taxon>Bacteria</taxon>
        <taxon>Bacillati</taxon>
        <taxon>Mycoplasmatota</taxon>
        <taxon>Mollicutes</taxon>
        <taxon>Acholeplasmatales</taxon>
        <taxon>Acholeplasmataceae</taxon>
        <taxon>Acholeplasma</taxon>
    </lineage>
</organism>
<dbReference type="KEGG" id="abra:BN85313350"/>
<dbReference type="HOGENOM" id="CLU_033057_1_0_14"/>
<keyword evidence="5 10" id="KW-0808">Transferase</keyword>
<evidence type="ECO:0000259" key="11">
    <source>
        <dbReference type="Pfam" id="PF01134"/>
    </source>
</evidence>
<evidence type="ECO:0000256" key="7">
    <source>
        <dbReference type="ARBA" id="ARBA00022827"/>
    </source>
</evidence>
<evidence type="ECO:0000256" key="8">
    <source>
        <dbReference type="ARBA" id="ARBA00022857"/>
    </source>
</evidence>
<evidence type="ECO:0000313" key="13">
    <source>
        <dbReference type="Proteomes" id="UP000032737"/>
    </source>
</evidence>
<evidence type="ECO:0000256" key="10">
    <source>
        <dbReference type="HAMAP-Rule" id="MF_01037"/>
    </source>
</evidence>
<keyword evidence="2 10" id="KW-0963">Cytoplasm</keyword>
<comment type="function">
    <text evidence="10">Catalyzes the folate-dependent formation of 5-methyl-uridine at position 54 (M-5-U54) in all tRNAs.</text>
</comment>
<evidence type="ECO:0000256" key="2">
    <source>
        <dbReference type="ARBA" id="ARBA00022490"/>
    </source>
</evidence>
<comment type="subcellular location">
    <subcellularLocation>
        <location evidence="10">Cytoplasm</location>
    </subcellularLocation>
</comment>
<evidence type="ECO:0000256" key="4">
    <source>
        <dbReference type="ARBA" id="ARBA00022630"/>
    </source>
</evidence>
<dbReference type="InterPro" id="IPR002218">
    <property type="entry name" value="MnmG-rel"/>
</dbReference>
<keyword evidence="8 10" id="KW-0521">NADP</keyword>
<evidence type="ECO:0000256" key="1">
    <source>
        <dbReference type="ARBA" id="ARBA00001974"/>
    </source>
</evidence>
<gene>
    <name evidence="10 12" type="primary">trmFO</name>
    <name evidence="12" type="ORF">BN85313350</name>
</gene>
<dbReference type="NCBIfam" id="TIGR00137">
    <property type="entry name" value="gid_trmFO"/>
    <property type="match status" value="1"/>
</dbReference>
<reference evidence="12 13" key="1">
    <citation type="journal article" date="2013" name="J. Mol. Microbiol. Biotechnol.">
        <title>Analysis of the Complete Genomes of Acholeplasma brassicae , A. palmae and A. laidlawii and Their Comparison to the Obligate Parasites from ' Candidatus Phytoplasma'.</title>
        <authorList>
            <person name="Kube M."/>
            <person name="Siewert C."/>
            <person name="Migdoll A.M."/>
            <person name="Duduk B."/>
            <person name="Holz S."/>
            <person name="Rabus R."/>
            <person name="Seemuller E."/>
            <person name="Mitrovic J."/>
            <person name="Muller I."/>
            <person name="Buttner C."/>
            <person name="Reinhardt R."/>
        </authorList>
    </citation>
    <scope>NUCLEOTIDE SEQUENCE [LARGE SCALE GENOMIC DNA]</scope>
    <source>
        <strain evidence="13">0502</strain>
    </source>
</reference>
<keyword evidence="4 10" id="KW-0285">Flavoprotein</keyword>
<dbReference type="PANTHER" id="PTHR11806">
    <property type="entry name" value="GLUCOSE INHIBITED DIVISION PROTEIN A"/>
    <property type="match status" value="1"/>
</dbReference>
<keyword evidence="7 10" id="KW-0274">FAD</keyword>
<dbReference type="PANTHER" id="PTHR11806:SF2">
    <property type="entry name" value="METHYLENETETRAHYDROFOLATE--TRNA-(URACIL-5-)-METHYLTRANSFERASE TRMFO"/>
    <property type="match status" value="1"/>
</dbReference>
<keyword evidence="3 10" id="KW-0489">Methyltransferase</keyword>
<dbReference type="GO" id="GO:0047151">
    <property type="term" value="F:tRNA (uracil(54)-C5)-methyltransferase activity, 5,10-methylenetetrahydrofolate-dependent"/>
    <property type="evidence" value="ECO:0007669"/>
    <property type="project" value="UniProtKB-UniRule"/>
</dbReference>
<dbReference type="InterPro" id="IPR004417">
    <property type="entry name" value="TrmFO"/>
</dbReference>
<proteinExistence type="inferred from homology"/>
<dbReference type="AlphaFoldDB" id="U4KPQ9"/>
<evidence type="ECO:0000256" key="9">
    <source>
        <dbReference type="ARBA" id="ARBA00023027"/>
    </source>
</evidence>
<dbReference type="EC" id="2.1.1.74" evidence="10"/>
<comment type="cofactor">
    <cofactor evidence="1 10">
        <name>FAD</name>
        <dbReference type="ChEBI" id="CHEBI:57692"/>
    </cofactor>
</comment>
<dbReference type="GO" id="GO:0030488">
    <property type="term" value="P:tRNA methylation"/>
    <property type="evidence" value="ECO:0007669"/>
    <property type="project" value="TreeGrafter"/>
</dbReference>
<dbReference type="GO" id="GO:0005829">
    <property type="term" value="C:cytosol"/>
    <property type="evidence" value="ECO:0007669"/>
    <property type="project" value="TreeGrafter"/>
</dbReference>
<dbReference type="HAMAP" id="MF_01037">
    <property type="entry name" value="TrmFO"/>
    <property type="match status" value="1"/>
</dbReference>
<sequence>MVKIIGAGLAGSEAAWYLANKGIKVKLYEMRPFVKTDIHQTSDFAELVCSNSLRSNDPLNAVGMLKNEMIQIGSLILEAAYATQVKAGSSLAVDRYGFSEYITNKIRNHENIEVINEEVKEIDKDAYTIVAAGPLASSDLTNEIQSLFGVKKLHFFDAVAPIIDGSTINYDIAYLKSRYDKGEAAYLNCPMTKEQYETFYEALTTAERAGFKDFEVNVFEGCMPVEIMAGRGIETLLYGPLKPVGLEKEPGQRPHAVIQLRQDDAASSLYNIVGFQTNLKWSEQKRVIQLIPGLENASIVRYGVMHKNTYLESPGVLNRMYQSIAHDKVFVAGQISGVEGYVESAASGLSAAFHMERLINQKVLKPFPEDTMIGAMARYIATPNKSFNPINANLGILPELAKHKKKERKMLYKERAEASLASYLSEMI</sequence>
<evidence type="ECO:0000256" key="5">
    <source>
        <dbReference type="ARBA" id="ARBA00022679"/>
    </source>
</evidence>
<dbReference type="STRING" id="61635.BN85313350"/>
<dbReference type="OrthoDB" id="9803114at2"/>
<name>U4KPQ9_9MOLU</name>
<comment type="similarity">
    <text evidence="10">Belongs to the MnmG family. TrmFO subfamily.</text>
</comment>
<comment type="catalytic activity">
    <reaction evidence="10">
        <text>uridine(54) in tRNA + (6R)-5,10-methylene-5,6,7,8-tetrahydrofolate + NADPH + H(+) = 5-methyluridine(54) in tRNA + (6S)-5,6,7,8-tetrahydrofolate + NADP(+)</text>
        <dbReference type="Rhea" id="RHEA:62372"/>
        <dbReference type="Rhea" id="RHEA-COMP:10167"/>
        <dbReference type="Rhea" id="RHEA-COMP:10193"/>
        <dbReference type="ChEBI" id="CHEBI:15378"/>
        <dbReference type="ChEBI" id="CHEBI:15636"/>
        <dbReference type="ChEBI" id="CHEBI:57453"/>
        <dbReference type="ChEBI" id="CHEBI:57783"/>
        <dbReference type="ChEBI" id="CHEBI:58349"/>
        <dbReference type="ChEBI" id="CHEBI:65315"/>
        <dbReference type="ChEBI" id="CHEBI:74447"/>
        <dbReference type="EC" id="2.1.1.74"/>
    </reaction>
</comment>
<dbReference type="EMBL" id="FO681348">
    <property type="protein sequence ID" value="CCV66356.1"/>
    <property type="molecule type" value="Genomic_DNA"/>
</dbReference>
<feature type="binding site" evidence="10">
    <location>
        <begin position="6"/>
        <end position="11"/>
    </location>
    <ligand>
        <name>FAD</name>
        <dbReference type="ChEBI" id="CHEBI:57692"/>
    </ligand>
</feature>
<dbReference type="InterPro" id="IPR036188">
    <property type="entry name" value="FAD/NAD-bd_sf"/>
</dbReference>
<keyword evidence="9 10" id="KW-0520">NAD</keyword>
<keyword evidence="13" id="KW-1185">Reference proteome</keyword>
<evidence type="ECO:0000256" key="6">
    <source>
        <dbReference type="ARBA" id="ARBA00022694"/>
    </source>
</evidence>
<dbReference type="InterPro" id="IPR040131">
    <property type="entry name" value="MnmG_N"/>
</dbReference>
<dbReference type="Gene3D" id="3.50.50.60">
    <property type="entry name" value="FAD/NAD(P)-binding domain"/>
    <property type="match status" value="2"/>
</dbReference>
<comment type="catalytic activity">
    <reaction evidence="10">
        <text>uridine(54) in tRNA + (6R)-5,10-methylene-5,6,7,8-tetrahydrofolate + NADH + H(+) = 5-methyluridine(54) in tRNA + (6S)-5,6,7,8-tetrahydrofolate + NAD(+)</text>
        <dbReference type="Rhea" id="RHEA:16873"/>
        <dbReference type="Rhea" id="RHEA-COMP:10167"/>
        <dbReference type="Rhea" id="RHEA-COMP:10193"/>
        <dbReference type="ChEBI" id="CHEBI:15378"/>
        <dbReference type="ChEBI" id="CHEBI:15636"/>
        <dbReference type="ChEBI" id="CHEBI:57453"/>
        <dbReference type="ChEBI" id="CHEBI:57540"/>
        <dbReference type="ChEBI" id="CHEBI:57945"/>
        <dbReference type="ChEBI" id="CHEBI:65315"/>
        <dbReference type="ChEBI" id="CHEBI:74447"/>
        <dbReference type="EC" id="2.1.1.74"/>
    </reaction>
</comment>
<feature type="domain" description="MnmG N-terminal" evidence="11">
    <location>
        <begin position="2"/>
        <end position="361"/>
    </location>
</feature>
<dbReference type="Pfam" id="PF01134">
    <property type="entry name" value="GIDA"/>
    <property type="match status" value="1"/>
</dbReference>
<dbReference type="RefSeq" id="WP_030005216.1">
    <property type="nucleotide sequence ID" value="NC_022549.1"/>
</dbReference>
<protein>
    <recommendedName>
        <fullName evidence="10">Methylenetetrahydrofolate--tRNA-(uracil-5-)-methyltransferase TrmFO</fullName>
        <ecNumber evidence="10">2.1.1.74</ecNumber>
    </recommendedName>
    <alternativeName>
        <fullName evidence="10">Folate-dependent tRNA (uracil-5-)-methyltransferase</fullName>
    </alternativeName>
    <alternativeName>
        <fullName evidence="10">Folate-dependent tRNA(M-5-U54)-methyltransferase</fullName>
    </alternativeName>
</protein>
<dbReference type="SUPFAM" id="SSF51905">
    <property type="entry name" value="FAD/NAD(P)-binding domain"/>
    <property type="match status" value="1"/>
</dbReference>
<keyword evidence="6 10" id="KW-0819">tRNA processing</keyword>
<evidence type="ECO:0000256" key="3">
    <source>
        <dbReference type="ARBA" id="ARBA00022603"/>
    </source>
</evidence>